<evidence type="ECO:0000313" key="3">
    <source>
        <dbReference type="Proteomes" id="UP001364224"/>
    </source>
</evidence>
<gene>
    <name evidence="2" type="ORF">V1286_001965</name>
</gene>
<protein>
    <submittedName>
        <fullName evidence="2">Uncharacterized protein</fullName>
    </submittedName>
</protein>
<evidence type="ECO:0000256" key="1">
    <source>
        <dbReference type="SAM" id="MobiDB-lite"/>
    </source>
</evidence>
<reference evidence="2 3" key="1">
    <citation type="submission" date="2024-02" db="EMBL/GenBank/DDBJ databases">
        <title>Adaptive strategies in a cosmopolitan and abundant soil bacterium.</title>
        <authorList>
            <person name="Carini P."/>
        </authorList>
    </citation>
    <scope>NUCLEOTIDE SEQUENCE [LARGE SCALE GENOMIC DNA]</scope>
    <source>
        <strain evidence="2 3">AZCC 1608</strain>
    </source>
</reference>
<feature type="region of interest" description="Disordered" evidence="1">
    <location>
        <begin position="1"/>
        <end position="20"/>
    </location>
</feature>
<keyword evidence="3" id="KW-1185">Reference proteome</keyword>
<name>A0ABU8B8K4_9BRAD</name>
<dbReference type="Proteomes" id="UP001364224">
    <property type="component" value="Unassembled WGS sequence"/>
</dbReference>
<evidence type="ECO:0000313" key="2">
    <source>
        <dbReference type="EMBL" id="MEH2554436.1"/>
    </source>
</evidence>
<sequence length="82" mass="9317">MPSSEFRRLSYDGRGPHDVKSTSALEWTRATVTRRPLVSRAEVTLRPGVIVVCDIRQRQALPKSKNRRYRTAIGDTVEPEPP</sequence>
<accession>A0ABU8B8K4</accession>
<comment type="caution">
    <text evidence="2">The sequence shown here is derived from an EMBL/GenBank/DDBJ whole genome shotgun (WGS) entry which is preliminary data.</text>
</comment>
<proteinExistence type="predicted"/>
<organism evidence="2 3">
    <name type="scientific">Bradyrhizobium algeriense</name>
    <dbReference type="NCBI Taxonomy" id="634784"/>
    <lineage>
        <taxon>Bacteria</taxon>
        <taxon>Pseudomonadati</taxon>
        <taxon>Pseudomonadota</taxon>
        <taxon>Alphaproteobacteria</taxon>
        <taxon>Hyphomicrobiales</taxon>
        <taxon>Nitrobacteraceae</taxon>
        <taxon>Bradyrhizobium</taxon>
    </lineage>
</organism>
<dbReference type="EMBL" id="JAZHRV010000001">
    <property type="protein sequence ID" value="MEH2554436.1"/>
    <property type="molecule type" value="Genomic_DNA"/>
</dbReference>
<feature type="region of interest" description="Disordered" evidence="1">
    <location>
        <begin position="63"/>
        <end position="82"/>
    </location>
</feature>